<dbReference type="SUPFAM" id="SSF55486">
    <property type="entry name" value="Metalloproteases ('zincins'), catalytic domain"/>
    <property type="match status" value="1"/>
</dbReference>
<evidence type="ECO:0000313" key="2">
    <source>
        <dbReference type="Proteomes" id="UP000005239"/>
    </source>
</evidence>
<dbReference type="PANTHER" id="PTHR11533">
    <property type="entry name" value="PROTEASE M1 ZINC METALLOPROTEASE"/>
    <property type="match status" value="1"/>
</dbReference>
<proteinExistence type="predicted"/>
<dbReference type="Proteomes" id="UP000005239">
    <property type="component" value="Unassembled WGS sequence"/>
</dbReference>
<gene>
    <name evidence="1" type="primary">WBGene00114970</name>
</gene>
<dbReference type="AlphaFoldDB" id="A0A2A6CQR6"/>
<dbReference type="PANTHER" id="PTHR11533:SF294">
    <property type="entry name" value="THYROTROPIN-RELEASING HORMONE-DEGRADING ECTOENZYME"/>
    <property type="match status" value="1"/>
</dbReference>
<dbReference type="Gene3D" id="1.10.390.10">
    <property type="entry name" value="Neutral Protease Domain 2"/>
    <property type="match status" value="1"/>
</dbReference>
<reference evidence="1" key="2">
    <citation type="submission" date="2022-06" db="UniProtKB">
        <authorList>
            <consortium name="EnsemblMetazoa"/>
        </authorList>
    </citation>
    <scope>IDENTIFICATION</scope>
    <source>
        <strain evidence="1">PS312</strain>
    </source>
</reference>
<sequence>MSPPPSPNGKTSTRNSHARGIILLLGLILLAFLIGGLVFYQLYPFEAEETTNKDDDSYSLPLNNSQPHFDPTVLVPIVGRPNQMETVASERATTPTTTVTTTASMTARTTTITFPEEGHAEVVIEEEEEDESKEEEETDQPTEEIIVDDRENQSESEDEVNQCAALPIERTSCGHVQRLPIPVSSTPLSLLHYSLNLTTSYVGHFIGDTEIFIRPKAQTNQIILGATRNLRSLDSVTVLDCTSGEAICSSVQHDPSQEVLSISLSTPSSSLLRVIINQYHSISAFSLYSQVPAAFNRQLPSVVGTHFQADADAKQLFPTVLGSGIRSPLSLCLFHDESDSVSSLTPSEGSIRYRRDAPEGKKTTCFEKTKPIQQRDFAFLAHYKTESLFFNRTSSSMPELDVVFSFTQGFSPSHHEWIHEETQKVISAVSEWTSFGFPLNRLTLIDAPIPVSHPVSPLGFVVLKSGSLLGNPKVAMMRNSLMRQVISQWIGGVVSSDSCVEDALVTYLQWTINDEIVFIPSQPNTTEKIRDTRPSSLVSKPKRGRISLSSSSPCPDRLPSIFHSIDRIYGEGTIQRVVKNIFIHHSFSHIPLSQLASIVSDVTGDETAGVYLRDWFTVSSRPLFLARKTREGMNLTQVAAPNKEVNLWRLPLEMEGTVMEVKPELNQFLPLSSPPIDCLVIDPRRKSTAMIAYDVSTYQCLIRCSFSSRCSLSPTELDSIFADLGVFFTSNLLPVDKKELSNWKSVLTSLQSRSSLQGESKCCLDHSLRTPPSRDCAWTVNDICKKIDLSSSILSSA</sequence>
<reference evidence="2" key="1">
    <citation type="journal article" date="2008" name="Nat. Genet.">
        <title>The Pristionchus pacificus genome provides a unique perspective on nematode lifestyle and parasitism.</title>
        <authorList>
            <person name="Dieterich C."/>
            <person name="Clifton S.W."/>
            <person name="Schuster L.N."/>
            <person name="Chinwalla A."/>
            <person name="Delehaunty K."/>
            <person name="Dinkelacker I."/>
            <person name="Fulton L."/>
            <person name="Fulton R."/>
            <person name="Godfrey J."/>
            <person name="Minx P."/>
            <person name="Mitreva M."/>
            <person name="Roeseler W."/>
            <person name="Tian H."/>
            <person name="Witte H."/>
            <person name="Yang S.P."/>
            <person name="Wilson R.K."/>
            <person name="Sommer R.J."/>
        </authorList>
    </citation>
    <scope>NUCLEOTIDE SEQUENCE [LARGE SCALE GENOMIC DNA]</scope>
    <source>
        <strain evidence="2">PS312</strain>
    </source>
</reference>
<organism evidence="1 2">
    <name type="scientific">Pristionchus pacificus</name>
    <name type="common">Parasitic nematode worm</name>
    <dbReference type="NCBI Taxonomy" id="54126"/>
    <lineage>
        <taxon>Eukaryota</taxon>
        <taxon>Metazoa</taxon>
        <taxon>Ecdysozoa</taxon>
        <taxon>Nematoda</taxon>
        <taxon>Chromadorea</taxon>
        <taxon>Rhabditida</taxon>
        <taxon>Rhabditina</taxon>
        <taxon>Diplogasteromorpha</taxon>
        <taxon>Diplogasteroidea</taxon>
        <taxon>Neodiplogasteridae</taxon>
        <taxon>Pristionchus</taxon>
    </lineage>
</organism>
<protein>
    <submittedName>
        <fullName evidence="1">Mnp-1</fullName>
    </submittedName>
</protein>
<accession>A0A8R1YIS1</accession>
<dbReference type="InterPro" id="IPR027268">
    <property type="entry name" value="Peptidase_M4/M1_CTD_sf"/>
</dbReference>
<accession>A0A2A6CQR6</accession>
<dbReference type="InterPro" id="IPR042097">
    <property type="entry name" value="Aminopeptidase_N-like_N_sf"/>
</dbReference>
<evidence type="ECO:0000313" key="1">
    <source>
        <dbReference type="EnsemblMetazoa" id="PPA25416.1"/>
    </source>
</evidence>
<keyword evidence="2" id="KW-1185">Reference proteome</keyword>
<dbReference type="GO" id="GO:0005615">
    <property type="term" value="C:extracellular space"/>
    <property type="evidence" value="ECO:0000318"/>
    <property type="project" value="GO_Central"/>
</dbReference>
<dbReference type="EnsemblMetazoa" id="PPA25416.1">
    <property type="protein sequence ID" value="PPA25416.1"/>
    <property type="gene ID" value="WBGene00114970"/>
</dbReference>
<name>A0A2A6CQR6_PRIPA</name>
<dbReference type="OrthoDB" id="10031169at2759"/>
<dbReference type="InterPro" id="IPR050344">
    <property type="entry name" value="Peptidase_M1_aminopeptidases"/>
</dbReference>
<dbReference type="Gene3D" id="2.60.40.1730">
    <property type="entry name" value="tricorn interacting facor f3 domain"/>
    <property type="match status" value="1"/>
</dbReference>